<dbReference type="EMBL" id="NQJD01000003">
    <property type="protein sequence ID" value="TAA75858.1"/>
    <property type="molecule type" value="Genomic_DNA"/>
</dbReference>
<sequence length="377" mass="43397">MNFNWQDYRQKIPSFFSPGKHFLTLMEYEFPLLFISSAEESLYLNYFIDEDECGIIRYLHVPISIMKIRALASGGIALYDCINAENIHIYDLNQDGNVSFVAELDFSNIPTDALPPKEEKIPALSKDIINSVLYGFDPGELCFILSSKTTSKHTLSFNKLSNFLKTTQNLVSKLPLYNKAVDRCITSDDYELSAVALKAASFAVTATTENESAKNAISTYIPEITNLFLKSSPDDIRRYFDLIPKELILAFFEYYKEILSNKYEFILQHKSGSMYLNYSDVEKIKRNVNNANYSKKEYLEKEGYLIGANLNTNSFYFEDIEKNIYKGKMSSDFLTSRSEVTLSKITCNASFKIETEMKFSKFTHFYELLKIDESDHH</sequence>
<proteinExistence type="predicted"/>
<dbReference type="Proteomes" id="UP000316238">
    <property type="component" value="Unassembled WGS sequence"/>
</dbReference>
<comment type="caution">
    <text evidence="1">The sequence shown here is derived from an EMBL/GenBank/DDBJ whole genome shotgun (WGS) entry which is preliminary data.</text>
</comment>
<protein>
    <submittedName>
        <fullName evidence="1">Uncharacterized protein</fullName>
    </submittedName>
</protein>
<accession>A0A521G4A6</accession>
<dbReference type="AlphaFoldDB" id="A0A521G4A6"/>
<reference evidence="1" key="1">
    <citation type="submission" date="2017-07" db="EMBL/GenBank/DDBJ databases">
        <title>The cable genome - Insights into the physiology and evolution of filamentous bacteria capable of sulfide oxidation via long distance electron transfer.</title>
        <authorList>
            <person name="Thorup C."/>
            <person name="Bjerg J.T."/>
            <person name="Schreiber L."/>
            <person name="Nielsen L.P."/>
            <person name="Kjeldsen K.U."/>
            <person name="Boesen T."/>
            <person name="Boggild A."/>
            <person name="Meysman F."/>
            <person name="Geelhoed J."/>
            <person name="Schramm A."/>
        </authorList>
    </citation>
    <scope>NUCLEOTIDE SEQUENCE [LARGE SCALE GENOMIC DNA]</scope>
    <source>
        <strain evidence="1">GS</strain>
    </source>
</reference>
<name>A0A521G4A6_9BACT</name>
<evidence type="ECO:0000313" key="1">
    <source>
        <dbReference type="EMBL" id="TAA75858.1"/>
    </source>
</evidence>
<gene>
    <name evidence="1" type="ORF">CDV28_10397</name>
</gene>
<organism evidence="1 2">
    <name type="scientific">Candidatus Electronema aureum</name>
    <dbReference type="NCBI Taxonomy" id="2005002"/>
    <lineage>
        <taxon>Bacteria</taxon>
        <taxon>Pseudomonadati</taxon>
        <taxon>Thermodesulfobacteriota</taxon>
        <taxon>Desulfobulbia</taxon>
        <taxon>Desulfobulbales</taxon>
        <taxon>Desulfobulbaceae</taxon>
        <taxon>Candidatus Electronema</taxon>
    </lineage>
</organism>
<keyword evidence="2" id="KW-1185">Reference proteome</keyword>
<evidence type="ECO:0000313" key="2">
    <source>
        <dbReference type="Proteomes" id="UP000316238"/>
    </source>
</evidence>